<organism evidence="1 2">
    <name type="scientific">Phytoactinopolyspora mesophila</name>
    <dbReference type="NCBI Taxonomy" id="2650750"/>
    <lineage>
        <taxon>Bacteria</taxon>
        <taxon>Bacillati</taxon>
        <taxon>Actinomycetota</taxon>
        <taxon>Actinomycetes</taxon>
        <taxon>Jiangellales</taxon>
        <taxon>Jiangellaceae</taxon>
        <taxon>Phytoactinopolyspora</taxon>
    </lineage>
</organism>
<accession>A0A7K3MBX4</accession>
<dbReference type="EMBL" id="WLZY01000012">
    <property type="protein sequence ID" value="NDL60452.1"/>
    <property type="molecule type" value="Genomic_DNA"/>
</dbReference>
<dbReference type="AlphaFoldDB" id="A0A7K3MBX4"/>
<evidence type="ECO:0000313" key="1">
    <source>
        <dbReference type="EMBL" id="NDL60452.1"/>
    </source>
</evidence>
<reference evidence="1 2" key="1">
    <citation type="submission" date="2019-11" db="EMBL/GenBank/DDBJ databases">
        <authorList>
            <person name="Li X.-J."/>
            <person name="Feng X.-M."/>
        </authorList>
    </citation>
    <scope>NUCLEOTIDE SEQUENCE [LARGE SCALE GENOMIC DNA]</scope>
    <source>
        <strain evidence="1 2">XMNu-373</strain>
    </source>
</reference>
<dbReference type="Proteomes" id="UP000460435">
    <property type="component" value="Unassembled WGS sequence"/>
</dbReference>
<gene>
    <name evidence="1" type="ORF">F7O44_25575</name>
</gene>
<keyword evidence="2" id="KW-1185">Reference proteome</keyword>
<evidence type="ECO:0000313" key="2">
    <source>
        <dbReference type="Proteomes" id="UP000460435"/>
    </source>
</evidence>
<sequence length="352" mass="38228">MGLFRRKTRRGADPRPAIAEFWSWWEGNRIDVVEALREERKDDALRLLQPWIMAIDDRLTWDITGSEEKSFGLVVTSAGQHETRATAERWLLAAPDDPDVEFFSTRRRDPAALQAAVLNVDGYEFAMAEMVIGARVDPASSQVNVVVHHPLFTLVDQDHRLHVAFLGLDAALGEPGVERWIGSVAVSVDPPIDAIPLTSLDHVVAQLSGSGASTGEGSGEWAAMKGQGTKGPVFAIIRRSASRHTYPLADTHVAVVLTYEAGDNGMPVDPSISGDIEELEGHILEVFGGDGPHAVHLGHVTGGGQVVAHFYIDGLELDPDSIGPVLDKWNRGKASVATAHDPTWEHVAPFMR</sequence>
<protein>
    <recommendedName>
        <fullName evidence="3">DUF695 domain-containing protein</fullName>
    </recommendedName>
</protein>
<name>A0A7K3MBX4_9ACTN</name>
<evidence type="ECO:0008006" key="3">
    <source>
        <dbReference type="Google" id="ProtNLM"/>
    </source>
</evidence>
<dbReference type="RefSeq" id="WP_162453166.1">
    <property type="nucleotide sequence ID" value="NZ_WLZY01000012.1"/>
</dbReference>
<comment type="caution">
    <text evidence="1">The sequence shown here is derived from an EMBL/GenBank/DDBJ whole genome shotgun (WGS) entry which is preliminary data.</text>
</comment>
<proteinExistence type="predicted"/>